<comment type="similarity">
    <text evidence="2">Belongs to the cytochrome b562 family.</text>
</comment>
<keyword evidence="3 6" id="KW-0732">Signal</keyword>
<sequence length="128" mass="13922">MRKHVIAMLSLSLLFGSASLYAADLEHDMDTLKAGLNTVMKTSDAQEMQKALGEMRQAAQDAKKSTPEKLEGEPADSAQIKDYHAGLDSLIAQIDVVDQLAKANNVDGAKAEAKKLADIRNANHKKFR</sequence>
<organism evidence="7 8">
    <name type="scientific">Pantoea latae</name>
    <dbReference type="NCBI Taxonomy" id="1964541"/>
    <lineage>
        <taxon>Bacteria</taxon>
        <taxon>Pseudomonadati</taxon>
        <taxon>Pseudomonadota</taxon>
        <taxon>Gammaproteobacteria</taxon>
        <taxon>Enterobacterales</taxon>
        <taxon>Erwiniaceae</taxon>
        <taxon>Pantoea</taxon>
    </lineage>
</organism>
<feature type="binding site" description="axial binding residue" evidence="4">
    <location>
        <position position="124"/>
    </location>
    <ligand>
        <name>heme b</name>
        <dbReference type="ChEBI" id="CHEBI:60344"/>
    </ligand>
    <ligandPart>
        <name>Fe</name>
        <dbReference type="ChEBI" id="CHEBI:18248"/>
    </ligandPart>
</feature>
<dbReference type="Pfam" id="PF07361">
    <property type="entry name" value="Cytochrom_B562"/>
    <property type="match status" value="1"/>
</dbReference>
<dbReference type="InterPro" id="IPR009155">
    <property type="entry name" value="Cyt_b562"/>
</dbReference>
<evidence type="ECO:0000313" key="8">
    <source>
        <dbReference type="Proteomes" id="UP000192769"/>
    </source>
</evidence>
<dbReference type="GO" id="GO:0020037">
    <property type="term" value="F:heme binding"/>
    <property type="evidence" value="ECO:0007669"/>
    <property type="project" value="InterPro"/>
</dbReference>
<dbReference type="AlphaFoldDB" id="A0A1V9DDB9"/>
<keyword evidence="4" id="KW-0479">Metal-binding</keyword>
<evidence type="ECO:0000256" key="3">
    <source>
        <dbReference type="ARBA" id="ARBA00022729"/>
    </source>
</evidence>
<dbReference type="NCBIfam" id="NF011632">
    <property type="entry name" value="PRK15058.1"/>
    <property type="match status" value="1"/>
</dbReference>
<feature type="region of interest" description="Disordered" evidence="5">
    <location>
        <begin position="49"/>
        <end position="75"/>
    </location>
</feature>
<evidence type="ECO:0000256" key="1">
    <source>
        <dbReference type="ARBA" id="ARBA00002028"/>
    </source>
</evidence>
<evidence type="ECO:0000313" key="7">
    <source>
        <dbReference type="EMBL" id="OQP31853.1"/>
    </source>
</evidence>
<keyword evidence="4" id="KW-0408">Iron</keyword>
<proteinExistence type="inferred from homology"/>
<keyword evidence="4" id="KW-0349">Heme</keyword>
<dbReference type="PIRSF" id="PIRSF000029">
    <property type="entry name" value="Cytochrome_b562"/>
    <property type="match status" value="1"/>
</dbReference>
<dbReference type="RefSeq" id="WP_081140779.1">
    <property type="nucleotide sequence ID" value="NZ_MWUE01000025.1"/>
</dbReference>
<dbReference type="GO" id="GO:0009055">
    <property type="term" value="F:electron transfer activity"/>
    <property type="evidence" value="ECO:0007669"/>
    <property type="project" value="InterPro"/>
</dbReference>
<dbReference type="Gene3D" id="1.20.120.10">
    <property type="entry name" value="Cytochrome c/b562"/>
    <property type="match status" value="1"/>
</dbReference>
<accession>A0A1V9DDB9</accession>
<name>A0A1V9DDB9_9GAMM</name>
<comment type="caution">
    <text evidence="7">The sequence shown here is derived from an EMBL/GenBank/DDBJ whole genome shotgun (WGS) entry which is preliminary data.</text>
</comment>
<dbReference type="EMBL" id="MWUE01000025">
    <property type="protein sequence ID" value="OQP31853.1"/>
    <property type="molecule type" value="Genomic_DNA"/>
</dbReference>
<dbReference type="GO" id="GO:0022900">
    <property type="term" value="P:electron transport chain"/>
    <property type="evidence" value="ECO:0007669"/>
    <property type="project" value="InterPro"/>
</dbReference>
<dbReference type="SUPFAM" id="SSF47175">
    <property type="entry name" value="Cytochromes"/>
    <property type="match status" value="1"/>
</dbReference>
<dbReference type="OrthoDB" id="6539015at2"/>
<gene>
    <name evidence="7" type="ORF">B2J69_16755</name>
</gene>
<keyword evidence="8" id="KW-1185">Reference proteome</keyword>
<reference evidence="7 8" key="1">
    <citation type="submission" date="2017-02" db="EMBL/GenBank/DDBJ databases">
        <title>Whole genome shotgun sequence of Pantoea agglomerans strain AS1 isolated from a cycad, Zamia floridana in Central Florida, USA.</title>
        <authorList>
            <person name="Lata P."/>
            <person name="Govindarajan S."/>
            <person name="Qi F."/>
            <person name="Li J.-L."/>
            <person name="Maurya S.K."/>
            <person name="Sahoo M.K."/>
        </authorList>
    </citation>
    <scope>NUCLEOTIDE SEQUENCE [LARGE SCALE GENOMIC DNA]</scope>
    <source>
        <strain evidence="7 8">AS1</strain>
    </source>
</reference>
<evidence type="ECO:0000256" key="5">
    <source>
        <dbReference type="SAM" id="MobiDB-lite"/>
    </source>
</evidence>
<comment type="cofactor">
    <cofactor evidence="4">
        <name>heme b</name>
        <dbReference type="ChEBI" id="CHEBI:60344"/>
    </cofactor>
    <text evidence="4">Binds 1 heme b (iron(II)-protoporphyrin IX) group per molecule.</text>
</comment>
<feature type="signal peptide" evidence="6">
    <location>
        <begin position="1"/>
        <end position="22"/>
    </location>
</feature>
<dbReference type="InterPro" id="IPR010980">
    <property type="entry name" value="Cyt_c/b562"/>
</dbReference>
<evidence type="ECO:0000256" key="6">
    <source>
        <dbReference type="SAM" id="SignalP"/>
    </source>
</evidence>
<evidence type="ECO:0000256" key="2">
    <source>
        <dbReference type="ARBA" id="ARBA00005523"/>
    </source>
</evidence>
<dbReference type="Proteomes" id="UP000192769">
    <property type="component" value="Unassembled WGS sequence"/>
</dbReference>
<protein>
    <submittedName>
        <fullName evidence="7">Cytochrome B562</fullName>
    </submittedName>
</protein>
<comment type="function">
    <text evidence="1">Electron-transport protein of unknown function.</text>
</comment>
<dbReference type="GO" id="GO:0042597">
    <property type="term" value="C:periplasmic space"/>
    <property type="evidence" value="ECO:0007669"/>
    <property type="project" value="InterPro"/>
</dbReference>
<evidence type="ECO:0000256" key="4">
    <source>
        <dbReference type="PIRSR" id="PIRSR000029-1"/>
    </source>
</evidence>
<dbReference type="GO" id="GO:0005506">
    <property type="term" value="F:iron ion binding"/>
    <property type="evidence" value="ECO:0007669"/>
    <property type="project" value="InterPro"/>
</dbReference>
<feature type="binding site" description="axial binding residue" evidence="4">
    <location>
        <position position="29"/>
    </location>
    <ligand>
        <name>heme b</name>
        <dbReference type="ChEBI" id="CHEBI:60344"/>
    </ligand>
    <ligandPart>
        <name>Fe</name>
        <dbReference type="ChEBI" id="CHEBI:18248"/>
    </ligandPart>
</feature>
<feature type="compositionally biased region" description="Basic and acidic residues" evidence="5">
    <location>
        <begin position="61"/>
        <end position="72"/>
    </location>
</feature>
<feature type="chain" id="PRO_5012664084" evidence="6">
    <location>
        <begin position="23"/>
        <end position="128"/>
    </location>
</feature>